<dbReference type="InterPro" id="IPR019627">
    <property type="entry name" value="YAcAr"/>
</dbReference>
<name>A0A922P272_9HYPH</name>
<dbReference type="RefSeq" id="WP_037189649.1">
    <property type="nucleotide sequence ID" value="NZ_JOKJ01000019.1"/>
</dbReference>
<dbReference type="EMBL" id="JOKJ01000019">
    <property type="protein sequence ID" value="KEQ05543.1"/>
    <property type="molecule type" value="Genomic_DNA"/>
</dbReference>
<evidence type="ECO:0000313" key="3">
    <source>
        <dbReference type="Proteomes" id="UP000052167"/>
    </source>
</evidence>
<proteinExistence type="predicted"/>
<keyword evidence="3" id="KW-1185">Reference proteome</keyword>
<gene>
    <name evidence="2" type="ORF">GV68_08415</name>
</gene>
<evidence type="ECO:0000313" key="2">
    <source>
        <dbReference type="EMBL" id="KEQ05543.1"/>
    </source>
</evidence>
<dbReference type="OrthoDB" id="572639at2"/>
<feature type="domain" description="YspA cpYpsA-related SLOG" evidence="1">
    <location>
        <begin position="13"/>
        <end position="76"/>
    </location>
</feature>
<comment type="caution">
    <text evidence="2">The sequence shown here is derived from an EMBL/GenBank/DDBJ whole genome shotgun (WGS) entry which is preliminary data.</text>
</comment>
<accession>A0A922P272</accession>
<dbReference type="AlphaFoldDB" id="A0A922P272"/>
<protein>
    <recommendedName>
        <fullName evidence="1">YspA cpYpsA-related SLOG domain-containing protein</fullName>
    </recommendedName>
</protein>
<evidence type="ECO:0000259" key="1">
    <source>
        <dbReference type="Pfam" id="PF10686"/>
    </source>
</evidence>
<dbReference type="Pfam" id="PF10686">
    <property type="entry name" value="YAcAr"/>
    <property type="match status" value="1"/>
</dbReference>
<sequence>MTSKKAPLLKQVRLIVAGGRDFNDATLMRDSIEEFLAELDFNDLEFVLGGAPGADKQAQELAEEEALPHLVIPAAWYDMTSPCVRRQNSHGEYNALAGMKRNIKMAEKGTHLIAFWDGKSKGTKDMIDQAKKRNLVVKIINY</sequence>
<organism evidence="2 3">
    <name type="scientific">Pseudorhizobium pelagicum</name>
    <dbReference type="NCBI Taxonomy" id="1509405"/>
    <lineage>
        <taxon>Bacteria</taxon>
        <taxon>Pseudomonadati</taxon>
        <taxon>Pseudomonadota</taxon>
        <taxon>Alphaproteobacteria</taxon>
        <taxon>Hyphomicrobiales</taxon>
        <taxon>Rhizobiaceae</taxon>
        <taxon>Rhizobium/Agrobacterium group</taxon>
        <taxon>Pseudorhizobium</taxon>
    </lineage>
</organism>
<dbReference type="Gene3D" id="3.40.50.450">
    <property type="match status" value="1"/>
</dbReference>
<reference evidence="2 3" key="1">
    <citation type="submission" date="2014-06" db="EMBL/GenBank/DDBJ databases">
        <title>Rhizobium pelagicum/R2-400B4.</title>
        <authorList>
            <person name="Kimes N.E."/>
            <person name="Lopez-Perez M."/>
        </authorList>
    </citation>
    <scope>NUCLEOTIDE SEQUENCE [LARGE SCALE GENOMIC DNA]</scope>
    <source>
        <strain evidence="2 3">R2-400B4</strain>
    </source>
</reference>
<dbReference type="Proteomes" id="UP000052167">
    <property type="component" value="Unassembled WGS sequence"/>
</dbReference>